<dbReference type="GeneID" id="54323719"/>
<dbReference type="VEuPathDB" id="FungiDB:EYZ11_009481"/>
<gene>
    <name evidence="3" type="ORF">ATNIH1004_001017</name>
</gene>
<dbReference type="OrthoDB" id="5345392at2759"/>
<protein>
    <recommendedName>
        <fullName evidence="2">Trafficking protein particle complex II-specific subunit 65 IgD3 domain-containing protein</fullName>
    </recommendedName>
</protein>
<accession>A0A5M9N4G0</accession>
<evidence type="ECO:0000313" key="3">
    <source>
        <dbReference type="EMBL" id="KAA8652113.1"/>
    </source>
</evidence>
<feature type="domain" description="Trafficking protein particle complex II-specific subunit 65 IgD3" evidence="2">
    <location>
        <begin position="408"/>
        <end position="573"/>
    </location>
</feature>
<dbReference type="AlphaFoldDB" id="A0A5M9N4G0"/>
<name>A0A5M9N4G0_9EURO</name>
<feature type="region of interest" description="Disordered" evidence="1">
    <location>
        <begin position="393"/>
        <end position="416"/>
    </location>
</feature>
<proteinExistence type="predicted"/>
<dbReference type="GO" id="GO:0006891">
    <property type="term" value="P:intra-Golgi vesicle-mediated transport"/>
    <property type="evidence" value="ECO:0007669"/>
    <property type="project" value="InterPro"/>
</dbReference>
<dbReference type="InterPro" id="IPR055420">
    <property type="entry name" value="IgD3_Trs65"/>
</dbReference>
<comment type="caution">
    <text evidence="3">The sequence shown here is derived from an EMBL/GenBank/DDBJ whole genome shotgun (WGS) entry which is preliminary data.</text>
</comment>
<evidence type="ECO:0000259" key="2">
    <source>
        <dbReference type="Pfam" id="PF12735"/>
    </source>
</evidence>
<evidence type="ECO:0000256" key="1">
    <source>
        <dbReference type="SAM" id="MobiDB-lite"/>
    </source>
</evidence>
<dbReference type="EMBL" id="QUQM01000002">
    <property type="protein sequence ID" value="KAA8652113.1"/>
    <property type="molecule type" value="Genomic_DNA"/>
</dbReference>
<sequence length="586" mass="64437">MPSFDVPGEFLRHAVLDTFVPHAPGTDLEAGLTSALEGGAEDLSSVLSLIPQRSLLFFDEFCTVRVVLRLSNCSQSSLKHHLQNLEVRLDAFAIDPAETVAENPTPTRDLVFSGVVNSEEEPLVVVNEFEGDTGSGNHVYVIWSVETFLKRPRIRIQHPSFLFIASATLNPSEARQGESREDDYLPSLVPASTNILQPLSTDKAFPQRDPFLPASRLLRVVPAKYSEDPIYNVEQESGHPIRVVPAASARIRCSRLNSYSGWPTTIASLDFEVTPFLSCDVVLDKADLQISDGTIEKLSDMEELLPPVRCRPRDDITLIYKLTPQYGSDHNPLTTAIMSFLDISLEATVKLSEDCNPRILMRWRTNVDFSTALNPTFGGPSQALQRNNRPASLLSMTPNQTKTTAGAPPPSRNSLREKAYSASGLGVMISFSGPPSVEVGKPFSWDIFIVNRSTIPRKFAMVAIPRRKRADSRGHVARSSSSSISHRKEDKVAEAVIDDNIVHAMQKSVAGQEVELVSLSTDVRVGPLLPGTCFATELKLLPLAVGSLHMEAVRLVDLNTNETTDIRDLPDILAFDRRDTSCNGVE</sequence>
<dbReference type="RefSeq" id="XP_033431474.1">
    <property type="nucleotide sequence ID" value="XM_033565717.1"/>
</dbReference>
<dbReference type="Proteomes" id="UP000324241">
    <property type="component" value="Unassembled WGS sequence"/>
</dbReference>
<dbReference type="PANTHER" id="PTHR28159:SF1">
    <property type="entry name" value="TRAFFICKING PROTEIN PARTICLE COMPLEX II-SPECIFIC SUBUNIT 65"/>
    <property type="match status" value="1"/>
</dbReference>
<dbReference type="Pfam" id="PF12735">
    <property type="entry name" value="IgD3_Trs65"/>
    <property type="match status" value="1"/>
</dbReference>
<dbReference type="VEuPathDB" id="FungiDB:EYZ11_009477"/>
<dbReference type="PANTHER" id="PTHR28159">
    <property type="entry name" value="TRAFFICKING PROTEIN PARTICLE COMPLEX II-SPECIFIC SUBUNIT 65"/>
    <property type="match status" value="1"/>
</dbReference>
<dbReference type="GO" id="GO:0005802">
    <property type="term" value="C:trans-Golgi network"/>
    <property type="evidence" value="ECO:0007669"/>
    <property type="project" value="TreeGrafter"/>
</dbReference>
<dbReference type="InterPro" id="IPR024662">
    <property type="entry name" value="Trs65"/>
</dbReference>
<feature type="compositionally biased region" description="Polar residues" evidence="1">
    <location>
        <begin position="393"/>
        <end position="404"/>
    </location>
</feature>
<evidence type="ECO:0000313" key="4">
    <source>
        <dbReference type="Proteomes" id="UP000324241"/>
    </source>
</evidence>
<reference evidence="3 4" key="1">
    <citation type="submission" date="2019-08" db="EMBL/GenBank/DDBJ databases">
        <title>The genome sequence of a newly discovered highly antifungal drug resistant Aspergillus species, Aspergillus tanneri NIH 1004.</title>
        <authorList>
            <person name="Mounaud S."/>
            <person name="Singh I."/>
            <person name="Joardar V."/>
            <person name="Pakala S."/>
            <person name="Pakala S."/>
            <person name="Venepally P."/>
            <person name="Chung J.K."/>
            <person name="Losada L."/>
            <person name="Nierman W.C."/>
        </authorList>
    </citation>
    <scope>NUCLEOTIDE SEQUENCE [LARGE SCALE GENOMIC DNA]</scope>
    <source>
        <strain evidence="3 4">NIH1004</strain>
    </source>
</reference>
<organism evidence="3 4">
    <name type="scientific">Aspergillus tanneri</name>
    <dbReference type="NCBI Taxonomy" id="1220188"/>
    <lineage>
        <taxon>Eukaryota</taxon>
        <taxon>Fungi</taxon>
        <taxon>Dikarya</taxon>
        <taxon>Ascomycota</taxon>
        <taxon>Pezizomycotina</taxon>
        <taxon>Eurotiomycetes</taxon>
        <taxon>Eurotiomycetidae</taxon>
        <taxon>Eurotiales</taxon>
        <taxon>Aspergillaceae</taxon>
        <taxon>Aspergillus</taxon>
        <taxon>Aspergillus subgen. Circumdati</taxon>
    </lineage>
</organism>
<dbReference type="GO" id="GO:1990071">
    <property type="term" value="C:TRAPPII protein complex"/>
    <property type="evidence" value="ECO:0007669"/>
    <property type="project" value="InterPro"/>
</dbReference>